<proteinExistence type="predicted"/>
<reference evidence="3" key="1">
    <citation type="journal article" date="2019" name="Int. J. Syst. Evol. Microbiol.">
        <title>The Global Catalogue of Microorganisms (GCM) 10K type strain sequencing project: providing services to taxonomists for standard genome sequencing and annotation.</title>
        <authorList>
            <consortium name="The Broad Institute Genomics Platform"/>
            <consortium name="The Broad Institute Genome Sequencing Center for Infectious Disease"/>
            <person name="Wu L."/>
            <person name="Ma J."/>
        </authorList>
    </citation>
    <scope>NUCLEOTIDE SEQUENCE [LARGE SCALE GENOMIC DNA]</scope>
    <source>
        <strain evidence="3">CGMCC 1.15461</strain>
    </source>
</reference>
<evidence type="ECO:0000313" key="3">
    <source>
        <dbReference type="Proteomes" id="UP000615760"/>
    </source>
</evidence>
<evidence type="ECO:0000256" key="1">
    <source>
        <dbReference type="SAM" id="Phobius"/>
    </source>
</evidence>
<evidence type="ECO:0000313" key="2">
    <source>
        <dbReference type="EMBL" id="GGB70987.1"/>
    </source>
</evidence>
<protein>
    <submittedName>
        <fullName evidence="2">Exosortase F system-associated protein</fullName>
    </submittedName>
</protein>
<comment type="caution">
    <text evidence="2">The sequence shown here is derived from an EMBL/GenBank/DDBJ whole genome shotgun (WGS) entry which is preliminary data.</text>
</comment>
<dbReference type="Proteomes" id="UP000615760">
    <property type="component" value="Unassembled WGS sequence"/>
</dbReference>
<organism evidence="2 3">
    <name type="scientific">Flavobacterium suaedae</name>
    <dbReference type="NCBI Taxonomy" id="1767027"/>
    <lineage>
        <taxon>Bacteria</taxon>
        <taxon>Pseudomonadati</taxon>
        <taxon>Bacteroidota</taxon>
        <taxon>Flavobacteriia</taxon>
        <taxon>Flavobacteriales</taxon>
        <taxon>Flavobacteriaceae</taxon>
        <taxon>Flavobacterium</taxon>
    </lineage>
</organism>
<feature type="transmembrane region" description="Helical" evidence="1">
    <location>
        <begin position="90"/>
        <end position="107"/>
    </location>
</feature>
<dbReference type="InterPro" id="IPR026414">
    <property type="entry name" value="ExosoTase_F-assoc_memb"/>
</dbReference>
<keyword evidence="1" id="KW-0472">Membrane</keyword>
<sequence length="145" mass="17208">MQKKIKLKPIDVIGILVLLVLLVSVRVFQEQLFYDPLLVFFKTESETLAKYNSFKLFLGLLFRYTLNTLLSLGIIYILFKDKAILKLCTYLYIAFFIIFTLALFVIINADDVNLLLLFYVRRFIIQPLFLILFIPAFYYQKKLRE</sequence>
<keyword evidence="1" id="KW-1133">Transmembrane helix</keyword>
<gene>
    <name evidence="2" type="ORF">GCM10007424_08730</name>
</gene>
<feature type="transmembrane region" description="Helical" evidence="1">
    <location>
        <begin position="119"/>
        <end position="139"/>
    </location>
</feature>
<dbReference type="RefSeq" id="WP_188620026.1">
    <property type="nucleotide sequence ID" value="NZ_BMJE01000002.1"/>
</dbReference>
<name>A0ABQ1JNP5_9FLAO</name>
<feature type="transmembrane region" description="Helical" evidence="1">
    <location>
        <begin position="53"/>
        <end position="78"/>
    </location>
</feature>
<dbReference type="EMBL" id="BMJE01000002">
    <property type="protein sequence ID" value="GGB70987.1"/>
    <property type="molecule type" value="Genomic_DNA"/>
</dbReference>
<keyword evidence="3" id="KW-1185">Reference proteome</keyword>
<accession>A0ABQ1JNP5</accession>
<keyword evidence="1" id="KW-0812">Transmembrane</keyword>
<dbReference type="NCBIfam" id="TIGR04127">
    <property type="entry name" value="flavo_near_exo"/>
    <property type="match status" value="1"/>
</dbReference>